<proteinExistence type="predicted"/>
<feature type="non-terminal residue" evidence="2">
    <location>
        <position position="1"/>
    </location>
</feature>
<feature type="compositionally biased region" description="Low complexity" evidence="1">
    <location>
        <begin position="123"/>
        <end position="132"/>
    </location>
</feature>
<gene>
    <name evidence="2" type="ORF">B7463_g8188</name>
</gene>
<protein>
    <submittedName>
        <fullName evidence="2">Uncharacterized protein</fullName>
    </submittedName>
</protein>
<comment type="caution">
    <text evidence="2">The sequence shown here is derived from an EMBL/GenBank/DDBJ whole genome shotgun (WGS) entry which is preliminary data.</text>
</comment>
<sequence>MHPQQPTIEAQALPIPGSRLEFGADSNRKLGSAQIRARVRKSRVVSCRKSSPSNYSKLASSVHLAYTLGLKFRTGPLARVWPMNRAMFNQAPSRSSAEQSNLVFGHPGRKAGRQKEEEEEEVSSNGASRSSSVHLQQQGGENECTGLVGVVPCPWSLVGTEPLHQSLLLEANPTTTHLFEAPFLPRQLLQSAEELTYQAMCS</sequence>
<accession>A0A3E2H446</accession>
<name>A0A3E2H446_SCYLI</name>
<feature type="region of interest" description="Disordered" evidence="1">
    <location>
        <begin position="91"/>
        <end position="138"/>
    </location>
</feature>
<reference evidence="2 3" key="1">
    <citation type="submission" date="2018-05" db="EMBL/GenBank/DDBJ databases">
        <title>Draft genome sequence of Scytalidium lignicola DSM 105466, a ubiquitous saprotrophic fungus.</title>
        <authorList>
            <person name="Buettner E."/>
            <person name="Gebauer A.M."/>
            <person name="Hofrichter M."/>
            <person name="Liers C."/>
            <person name="Kellner H."/>
        </authorList>
    </citation>
    <scope>NUCLEOTIDE SEQUENCE [LARGE SCALE GENOMIC DNA]</scope>
    <source>
        <strain evidence="2 3">DSM 105466</strain>
    </source>
</reference>
<evidence type="ECO:0000313" key="2">
    <source>
        <dbReference type="EMBL" id="RFU28149.1"/>
    </source>
</evidence>
<evidence type="ECO:0000313" key="3">
    <source>
        <dbReference type="Proteomes" id="UP000258309"/>
    </source>
</evidence>
<feature type="non-terminal residue" evidence="2">
    <location>
        <position position="202"/>
    </location>
</feature>
<feature type="compositionally biased region" description="Polar residues" evidence="1">
    <location>
        <begin position="91"/>
        <end position="102"/>
    </location>
</feature>
<organism evidence="2 3">
    <name type="scientific">Scytalidium lignicola</name>
    <name type="common">Hyphomycete</name>
    <dbReference type="NCBI Taxonomy" id="5539"/>
    <lineage>
        <taxon>Eukaryota</taxon>
        <taxon>Fungi</taxon>
        <taxon>Dikarya</taxon>
        <taxon>Ascomycota</taxon>
        <taxon>Pezizomycotina</taxon>
        <taxon>Leotiomycetes</taxon>
        <taxon>Leotiomycetes incertae sedis</taxon>
        <taxon>Scytalidium</taxon>
    </lineage>
</organism>
<dbReference type="EMBL" id="NCSJ02000174">
    <property type="protein sequence ID" value="RFU28149.1"/>
    <property type="molecule type" value="Genomic_DNA"/>
</dbReference>
<dbReference type="AlphaFoldDB" id="A0A3E2H446"/>
<keyword evidence="3" id="KW-1185">Reference proteome</keyword>
<evidence type="ECO:0000256" key="1">
    <source>
        <dbReference type="SAM" id="MobiDB-lite"/>
    </source>
</evidence>
<dbReference type="Proteomes" id="UP000258309">
    <property type="component" value="Unassembled WGS sequence"/>
</dbReference>